<dbReference type="InterPro" id="IPR023779">
    <property type="entry name" value="Chromodomain_CS"/>
</dbReference>
<dbReference type="GO" id="GO:0005694">
    <property type="term" value="C:chromosome"/>
    <property type="evidence" value="ECO:0007669"/>
    <property type="project" value="UniProtKB-ARBA"/>
</dbReference>
<accession>A0A5E4MIU0</accession>
<evidence type="ECO:0000259" key="4">
    <source>
        <dbReference type="PROSITE" id="PS50013"/>
    </source>
</evidence>
<dbReference type="EMBL" id="CABPRJ010000953">
    <property type="protein sequence ID" value="VVC32098.1"/>
    <property type="molecule type" value="Genomic_DNA"/>
</dbReference>
<dbReference type="AlphaFoldDB" id="A0A5E4MIU0"/>
<dbReference type="InterPro" id="IPR023780">
    <property type="entry name" value="Chromo_domain"/>
</dbReference>
<feature type="compositionally biased region" description="Low complexity" evidence="3">
    <location>
        <begin position="777"/>
        <end position="799"/>
    </location>
</feature>
<keyword evidence="2" id="KW-0539">Nucleus</keyword>
<dbReference type="CDD" id="cd00024">
    <property type="entry name" value="CD_CSD"/>
    <property type="match status" value="1"/>
</dbReference>
<dbReference type="PANTHER" id="PTHR22812">
    <property type="entry name" value="CHROMOBOX PROTEIN"/>
    <property type="match status" value="1"/>
</dbReference>
<evidence type="ECO:0000256" key="3">
    <source>
        <dbReference type="SAM" id="MobiDB-lite"/>
    </source>
</evidence>
<proteinExistence type="predicted"/>
<sequence length="1020" mass="114526">MAGYPRFARTAFRTRALPMSHDRNRARPPFSLCRFRINSILKNIYLRKITPARDFKILVSMYKFTKVDEAIVTKVNEAETDGNALKQELTNVDVLICGLCHIGFHFVEEFQEHKIDGSCKKVSAFRDQNTMDNKPQIVGFLLWKNSQAKPIAENPEEWKVYQMWCLLPENVKNSWIEAGKTINTYDEFAKTIPNKVIKHAQNSSNGNLEDQPPVTMKPSGEFPSGQEFVVERVVARRFNQKRRQFEYLLKWEGYPPEQNTWEPAENMSACAHLIKQYEDTLVKNGSASSTPGVKKPGRPRKIEQIQNIGITKPKVSPQPQVVEQVGLGGRPVRSSKQKAMDQVKYWCGTMKANEEVIEPKSTAPQNVLKRDYVMLEDEEEDEDSPVVKKKYFHPDSEDEDWDDPSLHKLNTTIHEHEEPHNSIGKIIPRGQLTMEERIKFNVSRSITRPSVFPMLKREERVKKIKNHLNHFNNVNRNSDMGFLQISPHLTQVTLAAMKGFVKLETNQVPLSGIYVFSNVDGFTRLNDSDKTQSMMMMMKNRDEPKKGKVVYADGAQALQPPKKTLDINKAREAVHQSSPLLKSYTKKTSLMQNTKIQAAVKPRPFLHKVAAANPEYEKSLLQKHQGSPGMKAHHNNMTFVPRRTLNNRVQQDVSIPPNSPNRPLTLCPTTGKRLMRAEGEKTPEPTPPSSPKSMLTMDETSMMNRQNESLTLPTLIKLEPGTVNLGSQNPMISINEHEKMNMNRASQMQPQIRQSFVNYKDIPAASNSGLRMKKTNSRSNNSNKSLHVSSGMSKSHSSLNVPARKIQQKQEPQVTQQFSNQPAILTDESGRLILSADDADSMITITGDDGLLYQVSAAQLAASGGTVLLAGNGEGDGQQCVFLTEDGNGMIQGNANQEGMMTLDDFSSSVGQMMPQQLDLGNLVTDDAGNMYIKDNETGQYVPVSATEQGGQVVIQPSETYAQEPQVMQEEQDQLVAQIVDAGEPTPGGGPRRVVLQLPDGNLMVTEMEEEQFAALEMDK</sequence>
<dbReference type="InterPro" id="IPR016197">
    <property type="entry name" value="Chromo-like_dom_sf"/>
</dbReference>
<evidence type="ECO:0000256" key="2">
    <source>
        <dbReference type="ARBA" id="ARBA00023242"/>
    </source>
</evidence>
<dbReference type="Gene3D" id="2.40.50.40">
    <property type="match status" value="1"/>
</dbReference>
<dbReference type="InterPro" id="IPR051219">
    <property type="entry name" value="Heterochromatin_chromo-domain"/>
</dbReference>
<name>A0A5E4MIU0_9HEMI</name>
<dbReference type="PROSITE" id="PS50013">
    <property type="entry name" value="CHROMO_2"/>
    <property type="match status" value="1"/>
</dbReference>
<feature type="compositionally biased region" description="Polar residues" evidence="3">
    <location>
        <begin position="809"/>
        <end position="818"/>
    </location>
</feature>
<comment type="subcellular location">
    <subcellularLocation>
        <location evidence="1">Nucleus</location>
    </subcellularLocation>
</comment>
<dbReference type="InterPro" id="IPR000953">
    <property type="entry name" value="Chromo/chromo_shadow_dom"/>
</dbReference>
<evidence type="ECO:0000313" key="6">
    <source>
        <dbReference type="Proteomes" id="UP000325440"/>
    </source>
</evidence>
<dbReference type="Pfam" id="PF00385">
    <property type="entry name" value="Chromo"/>
    <property type="match status" value="1"/>
</dbReference>
<dbReference type="SUPFAM" id="SSF54160">
    <property type="entry name" value="Chromo domain-like"/>
    <property type="match status" value="1"/>
</dbReference>
<feature type="domain" description="Chromo" evidence="4">
    <location>
        <begin position="228"/>
        <end position="279"/>
    </location>
</feature>
<dbReference type="Proteomes" id="UP000325440">
    <property type="component" value="Unassembled WGS sequence"/>
</dbReference>
<feature type="region of interest" description="Disordered" evidence="3">
    <location>
        <begin position="767"/>
        <end position="818"/>
    </location>
</feature>
<evidence type="ECO:0000256" key="1">
    <source>
        <dbReference type="ARBA" id="ARBA00004123"/>
    </source>
</evidence>
<dbReference type="PROSITE" id="PS00598">
    <property type="entry name" value="CHROMO_1"/>
    <property type="match status" value="1"/>
</dbReference>
<dbReference type="SMART" id="SM00298">
    <property type="entry name" value="CHROMO"/>
    <property type="match status" value="1"/>
</dbReference>
<gene>
    <name evidence="5" type="ORF">CINCED_3A005401</name>
</gene>
<reference evidence="5 6" key="1">
    <citation type="submission" date="2019-08" db="EMBL/GenBank/DDBJ databases">
        <authorList>
            <person name="Alioto T."/>
            <person name="Alioto T."/>
            <person name="Gomez Garrido J."/>
        </authorList>
    </citation>
    <scope>NUCLEOTIDE SEQUENCE [LARGE SCALE GENOMIC DNA]</scope>
</reference>
<dbReference type="OrthoDB" id="1918685at2759"/>
<dbReference type="GO" id="GO:0005634">
    <property type="term" value="C:nucleus"/>
    <property type="evidence" value="ECO:0007669"/>
    <property type="project" value="UniProtKB-SubCell"/>
</dbReference>
<organism evidence="5 6">
    <name type="scientific">Cinara cedri</name>
    <dbReference type="NCBI Taxonomy" id="506608"/>
    <lineage>
        <taxon>Eukaryota</taxon>
        <taxon>Metazoa</taxon>
        <taxon>Ecdysozoa</taxon>
        <taxon>Arthropoda</taxon>
        <taxon>Hexapoda</taxon>
        <taxon>Insecta</taxon>
        <taxon>Pterygota</taxon>
        <taxon>Neoptera</taxon>
        <taxon>Paraneoptera</taxon>
        <taxon>Hemiptera</taxon>
        <taxon>Sternorrhyncha</taxon>
        <taxon>Aphidomorpha</taxon>
        <taxon>Aphidoidea</taxon>
        <taxon>Aphididae</taxon>
        <taxon>Lachninae</taxon>
        <taxon>Cinara</taxon>
    </lineage>
</organism>
<evidence type="ECO:0000313" key="5">
    <source>
        <dbReference type="EMBL" id="VVC32098.1"/>
    </source>
</evidence>
<keyword evidence="6" id="KW-1185">Reference proteome</keyword>
<protein>
    <submittedName>
        <fullName evidence="5">Chromo/chromo shadow domain,Chromo domain, conserved site,Chromo domain,Chromo domain-like</fullName>
    </submittedName>
</protein>